<evidence type="ECO:0000256" key="1">
    <source>
        <dbReference type="SAM" id="MobiDB-lite"/>
    </source>
</evidence>
<proteinExistence type="predicted"/>
<feature type="region of interest" description="Disordered" evidence="1">
    <location>
        <begin position="1"/>
        <end position="32"/>
    </location>
</feature>
<reference evidence="2" key="1">
    <citation type="submission" date="2014-09" db="EMBL/GenBank/DDBJ databases">
        <authorList>
            <person name="Magalhaes I.L.F."/>
            <person name="Oliveira U."/>
            <person name="Santos F.R."/>
            <person name="Vidigal T.H.D.A."/>
            <person name="Brescovit A.D."/>
            <person name="Santos A.J."/>
        </authorList>
    </citation>
    <scope>NUCLEOTIDE SEQUENCE</scope>
    <source>
        <tissue evidence="2">Shoot tissue taken approximately 20 cm above the soil surface</tissue>
    </source>
</reference>
<accession>A0A0A9HB79</accession>
<sequence length="77" mass="8427">MCPGLVGSGQPDSLESVQRYSSTRLSVPDPRDQCRRVVYSTRDGVDSAPSISIRSRHIILVGPMRMGPIDKLRPSTS</sequence>
<organism evidence="2">
    <name type="scientific">Arundo donax</name>
    <name type="common">Giant reed</name>
    <name type="synonym">Donax arundinaceus</name>
    <dbReference type="NCBI Taxonomy" id="35708"/>
    <lineage>
        <taxon>Eukaryota</taxon>
        <taxon>Viridiplantae</taxon>
        <taxon>Streptophyta</taxon>
        <taxon>Embryophyta</taxon>
        <taxon>Tracheophyta</taxon>
        <taxon>Spermatophyta</taxon>
        <taxon>Magnoliopsida</taxon>
        <taxon>Liliopsida</taxon>
        <taxon>Poales</taxon>
        <taxon>Poaceae</taxon>
        <taxon>PACMAD clade</taxon>
        <taxon>Arundinoideae</taxon>
        <taxon>Arundineae</taxon>
        <taxon>Arundo</taxon>
    </lineage>
</organism>
<dbReference type="EMBL" id="GBRH01164832">
    <property type="protein sequence ID" value="JAE33064.1"/>
    <property type="molecule type" value="Transcribed_RNA"/>
</dbReference>
<name>A0A0A9HB79_ARUDO</name>
<dbReference type="AlphaFoldDB" id="A0A0A9HB79"/>
<evidence type="ECO:0000313" key="2">
    <source>
        <dbReference type="EMBL" id="JAE33064.1"/>
    </source>
</evidence>
<reference evidence="2" key="2">
    <citation type="journal article" date="2015" name="Data Brief">
        <title>Shoot transcriptome of the giant reed, Arundo donax.</title>
        <authorList>
            <person name="Barrero R.A."/>
            <person name="Guerrero F.D."/>
            <person name="Moolhuijzen P."/>
            <person name="Goolsby J.A."/>
            <person name="Tidwell J."/>
            <person name="Bellgard S.E."/>
            <person name="Bellgard M.I."/>
        </authorList>
    </citation>
    <scope>NUCLEOTIDE SEQUENCE</scope>
    <source>
        <tissue evidence="2">Shoot tissue taken approximately 20 cm above the soil surface</tissue>
    </source>
</reference>
<protein>
    <submittedName>
        <fullName evidence="2">Uncharacterized protein</fullName>
    </submittedName>
</protein>
<feature type="compositionally biased region" description="Polar residues" evidence="1">
    <location>
        <begin position="10"/>
        <end position="25"/>
    </location>
</feature>